<dbReference type="AlphaFoldDB" id="A0A060PQQ7"/>
<protein>
    <submittedName>
        <fullName evidence="1">Uncharacterized protein</fullName>
    </submittedName>
</protein>
<evidence type="ECO:0000313" key="1">
    <source>
        <dbReference type="EMBL" id="BAO93994.1"/>
    </source>
</evidence>
<reference evidence="1 2" key="2">
    <citation type="journal article" date="2018" name="Int. J. Syst. Evol. Microbiol.">
        <title>Burkholderia insecticola sp. nov., a gut symbiotic bacterium of the bean bug Riptortus pedestris.</title>
        <authorList>
            <person name="Takeshita K."/>
            <person name="Tamaki H."/>
            <person name="Ohbayashi T."/>
            <person name="Meng X.-Y."/>
            <person name="Sone T."/>
            <person name="Mitani Y."/>
            <person name="Peeters C."/>
            <person name="Kikuchi Y."/>
            <person name="Vandamme P."/>
        </authorList>
    </citation>
    <scope>NUCLEOTIDE SEQUENCE [LARGE SCALE GENOMIC DNA]</scope>
    <source>
        <strain evidence="1">RPE64</strain>
        <plasmid evidence="1 2">p2</plasmid>
    </source>
</reference>
<organism evidence="1 2">
    <name type="scientific">Caballeronia insecticola</name>
    <dbReference type="NCBI Taxonomy" id="758793"/>
    <lineage>
        <taxon>Bacteria</taxon>
        <taxon>Pseudomonadati</taxon>
        <taxon>Pseudomonadota</taxon>
        <taxon>Betaproteobacteria</taxon>
        <taxon>Burkholderiales</taxon>
        <taxon>Burkholderiaceae</taxon>
        <taxon>Caballeronia</taxon>
    </lineage>
</organism>
<name>A0A060PQQ7_9BURK</name>
<evidence type="ECO:0000313" key="2">
    <source>
        <dbReference type="Proteomes" id="UP000013966"/>
    </source>
</evidence>
<dbReference type="EMBL" id="AP013062">
    <property type="protein sequence ID" value="BAO93994.1"/>
    <property type="molecule type" value="Genomic_DNA"/>
</dbReference>
<reference evidence="1 2" key="1">
    <citation type="journal article" date="2013" name="Genome Announc.">
        <title>Complete Genome Sequence of Burkholderia sp. Strain RPE64, Bacterial Symbiont of the Bean Bug Riptortus pedestris.</title>
        <authorList>
            <person name="Shibata T.F."/>
            <person name="Maeda T."/>
            <person name="Nikoh N."/>
            <person name="Yamaguchi K."/>
            <person name="Oshima K."/>
            <person name="Hattori M."/>
            <person name="Nishiyama T."/>
            <person name="Hasebe M."/>
            <person name="Fukatsu T."/>
            <person name="Kikuchi Y."/>
            <person name="Shigenobu S."/>
        </authorList>
    </citation>
    <scope>NUCLEOTIDE SEQUENCE [LARGE SCALE GENOMIC DNA]</scope>
    <source>
        <plasmid evidence="1 2">p2</plasmid>
    </source>
</reference>
<dbReference type="HOGENOM" id="CLU_3341242_0_0_4"/>
<sequence length="37" mass="4180">MATMPRFRLLPKFCIPRVFSPTPLLIDLPHSPTAAPF</sequence>
<proteinExistence type="predicted"/>
<dbReference type="KEGG" id="buo:BRPE64_ECDS01120"/>
<keyword evidence="1" id="KW-0614">Plasmid</keyword>
<dbReference type="Proteomes" id="UP000013966">
    <property type="component" value="Plasmid p2"/>
</dbReference>
<gene>
    <name evidence="1" type="ORF">BRPE64_ECDS01120</name>
</gene>
<keyword evidence="2" id="KW-1185">Reference proteome</keyword>
<geneLocation type="plasmid" evidence="1 2">
    <name>p2</name>
</geneLocation>
<accession>A0A060PQQ7</accession>